<evidence type="ECO:0000313" key="1">
    <source>
        <dbReference type="EMBL" id="EDL92620.1"/>
    </source>
</evidence>
<reference evidence="2" key="1">
    <citation type="submission" date="2005-09" db="EMBL/GenBank/DDBJ databases">
        <authorList>
            <person name="Mural R.J."/>
            <person name="Li P.W."/>
            <person name="Adams M.D."/>
            <person name="Amanatides P.G."/>
            <person name="Baden-Tillson H."/>
            <person name="Barnstead M."/>
            <person name="Chin S.H."/>
            <person name="Dew I."/>
            <person name="Evans C.A."/>
            <person name="Ferriera S."/>
            <person name="Flanigan M."/>
            <person name="Fosler C."/>
            <person name="Glodek A."/>
            <person name="Gu Z."/>
            <person name="Holt R.A."/>
            <person name="Jennings D."/>
            <person name="Kraft C.L."/>
            <person name="Lu F."/>
            <person name="Nguyen T."/>
            <person name="Nusskern D.R."/>
            <person name="Pfannkoch C.M."/>
            <person name="Sitter C."/>
            <person name="Sutton G.G."/>
            <person name="Venter J.C."/>
            <person name="Wang Z."/>
            <person name="Woodage T."/>
            <person name="Zheng X.H."/>
            <person name="Zhong F."/>
        </authorList>
    </citation>
    <scope>NUCLEOTIDE SEQUENCE [LARGE SCALE GENOMIC DNA]</scope>
    <source>
        <strain>BN</strain>
        <strain evidence="2">Sprague-Dawley</strain>
    </source>
</reference>
<sequence length="52" mass="6061">MQVGSEVPRTHIRPSICFFPLPVDLDVWKSELLLWYHICLCTTMLPPMVTMD</sequence>
<gene>
    <name evidence="1" type="ORF">rCG_51622</name>
</gene>
<organism evidence="1 2">
    <name type="scientific">Rattus norvegicus</name>
    <name type="common">Rat</name>
    <dbReference type="NCBI Taxonomy" id="10116"/>
    <lineage>
        <taxon>Eukaryota</taxon>
        <taxon>Metazoa</taxon>
        <taxon>Chordata</taxon>
        <taxon>Craniata</taxon>
        <taxon>Vertebrata</taxon>
        <taxon>Euteleostomi</taxon>
        <taxon>Mammalia</taxon>
        <taxon>Eutheria</taxon>
        <taxon>Euarchontoglires</taxon>
        <taxon>Glires</taxon>
        <taxon>Rodentia</taxon>
        <taxon>Myomorpha</taxon>
        <taxon>Muroidea</taxon>
        <taxon>Muridae</taxon>
        <taxon>Murinae</taxon>
        <taxon>Rattus</taxon>
    </lineage>
</organism>
<dbReference type="AlphaFoldDB" id="A6IZE2"/>
<dbReference type="Proteomes" id="UP000234681">
    <property type="component" value="Chromosome 19"/>
</dbReference>
<proteinExistence type="predicted"/>
<dbReference type="EMBL" id="CH473972">
    <property type="protein sequence ID" value="EDL92620.1"/>
    <property type="molecule type" value="Genomic_DNA"/>
</dbReference>
<accession>A6IZE2</accession>
<protein>
    <submittedName>
        <fullName evidence="1">RCG51622</fullName>
    </submittedName>
</protein>
<name>A6IZE2_RAT</name>
<evidence type="ECO:0000313" key="2">
    <source>
        <dbReference type="Proteomes" id="UP000234681"/>
    </source>
</evidence>